<dbReference type="EMBL" id="BAAAIH010000051">
    <property type="protein sequence ID" value="GAA1292682.1"/>
    <property type="molecule type" value="Genomic_DNA"/>
</dbReference>
<evidence type="ECO:0000313" key="3">
    <source>
        <dbReference type="Proteomes" id="UP001500282"/>
    </source>
</evidence>
<reference evidence="2 3" key="1">
    <citation type="journal article" date="2019" name="Int. J. Syst. Evol. Microbiol.">
        <title>The Global Catalogue of Microorganisms (GCM) 10K type strain sequencing project: providing services to taxonomists for standard genome sequencing and annotation.</title>
        <authorList>
            <consortium name="The Broad Institute Genomics Platform"/>
            <consortium name="The Broad Institute Genome Sequencing Center for Infectious Disease"/>
            <person name="Wu L."/>
            <person name="Ma J."/>
        </authorList>
    </citation>
    <scope>NUCLEOTIDE SEQUENCE [LARGE SCALE GENOMIC DNA]</scope>
    <source>
        <strain evidence="2 3">JCM 11448</strain>
    </source>
</reference>
<proteinExistence type="predicted"/>
<evidence type="ECO:0000256" key="1">
    <source>
        <dbReference type="SAM" id="MobiDB-lite"/>
    </source>
</evidence>
<keyword evidence="3" id="KW-1185">Reference proteome</keyword>
<feature type="region of interest" description="Disordered" evidence="1">
    <location>
        <begin position="193"/>
        <end position="212"/>
    </location>
</feature>
<dbReference type="Gene3D" id="1.10.357.10">
    <property type="entry name" value="Tetracycline Repressor, domain 2"/>
    <property type="match status" value="1"/>
</dbReference>
<dbReference type="CDD" id="cd00093">
    <property type="entry name" value="HTH_XRE"/>
    <property type="match status" value="1"/>
</dbReference>
<feature type="region of interest" description="Disordered" evidence="1">
    <location>
        <begin position="1"/>
        <end position="22"/>
    </location>
</feature>
<dbReference type="InterPro" id="IPR001387">
    <property type="entry name" value="Cro/C1-type_HTH"/>
</dbReference>
<organism evidence="2 3">
    <name type="scientific">Streptomyces javensis</name>
    <dbReference type="NCBI Taxonomy" id="114698"/>
    <lineage>
        <taxon>Bacteria</taxon>
        <taxon>Bacillati</taxon>
        <taxon>Actinomycetota</taxon>
        <taxon>Actinomycetes</taxon>
        <taxon>Kitasatosporales</taxon>
        <taxon>Streptomycetaceae</taxon>
        <taxon>Streptomyces</taxon>
        <taxon>Streptomyces violaceusniger group</taxon>
    </lineage>
</organism>
<evidence type="ECO:0008006" key="4">
    <source>
        <dbReference type="Google" id="ProtNLM"/>
    </source>
</evidence>
<evidence type="ECO:0000313" key="2">
    <source>
        <dbReference type="EMBL" id="GAA1292682.1"/>
    </source>
</evidence>
<comment type="caution">
    <text evidence="2">The sequence shown here is derived from an EMBL/GenBank/DDBJ whole genome shotgun (WGS) entry which is preliminary data.</text>
</comment>
<sequence length="212" mass="23278">MSVRRDGRQTTSTAPPARGRPARLSRELIVSTALRCDLSTLTMRELATRLGVSHSALYRWVRDREGLFDLISEVMVERILPPDDPTEHTWRSWPARLAWAMHDEFLAVPGYAARVAHPHRHNPASFGRLRERVEAAFIAAGAAPEAARQSWYVFGLGVVQWLGGSTRASPWTAPHPASTSSSTRCCAACPPAFPSSTRAPTAESDTPANSRP</sequence>
<dbReference type="Proteomes" id="UP001500282">
    <property type="component" value="Unassembled WGS sequence"/>
</dbReference>
<accession>A0ABN1XA21</accession>
<feature type="compositionally biased region" description="Polar residues" evidence="1">
    <location>
        <begin position="194"/>
        <end position="212"/>
    </location>
</feature>
<gene>
    <name evidence="2" type="ORF">GCM10009579_67670</name>
</gene>
<dbReference type="SUPFAM" id="SSF46689">
    <property type="entry name" value="Homeodomain-like"/>
    <property type="match status" value="1"/>
</dbReference>
<protein>
    <recommendedName>
        <fullName evidence="4">TetR family transcriptional regulator</fullName>
    </recommendedName>
</protein>
<name>A0ABN1XA21_9ACTN</name>
<dbReference type="InterPro" id="IPR009057">
    <property type="entry name" value="Homeodomain-like_sf"/>
</dbReference>